<keyword evidence="5" id="KW-1185">Reference proteome</keyword>
<proteinExistence type="predicted"/>
<feature type="region of interest" description="Disordered" evidence="2">
    <location>
        <begin position="1"/>
        <end position="70"/>
    </location>
</feature>
<dbReference type="HOGENOM" id="CLU_634555_0_0_1"/>
<feature type="domain" description="C2H2-type" evidence="3">
    <location>
        <begin position="308"/>
        <end position="335"/>
    </location>
</feature>
<keyword evidence="1" id="KW-0479">Metal-binding</keyword>
<reference evidence="4 5" key="1">
    <citation type="submission" date="2009-12" db="EMBL/GenBank/DDBJ databases">
        <title>The draft genome of Batrachochytrium dendrobatidis.</title>
        <authorList>
            <consortium name="US DOE Joint Genome Institute (JGI-PGF)"/>
            <person name="Kuo A."/>
            <person name="Salamov A."/>
            <person name="Schmutz J."/>
            <person name="Lucas S."/>
            <person name="Pitluck S."/>
            <person name="Rosenblum E."/>
            <person name="Stajich J."/>
            <person name="Eisen M."/>
            <person name="Grigoriev I.V."/>
        </authorList>
    </citation>
    <scope>NUCLEOTIDE SEQUENCE [LARGE SCALE GENOMIC DNA]</scope>
    <source>
        <strain evidence="5">JAM81 / FGSC 10211</strain>
    </source>
</reference>
<dbReference type="PROSITE" id="PS50157">
    <property type="entry name" value="ZINC_FINGER_C2H2_2"/>
    <property type="match status" value="1"/>
</dbReference>
<evidence type="ECO:0000313" key="5">
    <source>
        <dbReference type="Proteomes" id="UP000007241"/>
    </source>
</evidence>
<feature type="region of interest" description="Disordered" evidence="2">
    <location>
        <begin position="369"/>
        <end position="397"/>
    </location>
</feature>
<dbReference type="InParanoid" id="F4P5V2"/>
<gene>
    <name evidence="4" type="ORF">BATDEDRAFT_89563</name>
</gene>
<dbReference type="PROSITE" id="PS00028">
    <property type="entry name" value="ZINC_FINGER_C2H2_1"/>
    <property type="match status" value="1"/>
</dbReference>
<dbReference type="InterPro" id="IPR013087">
    <property type="entry name" value="Znf_C2H2_type"/>
</dbReference>
<feature type="compositionally biased region" description="Low complexity" evidence="2">
    <location>
        <begin position="46"/>
        <end position="68"/>
    </location>
</feature>
<dbReference type="OrthoDB" id="2152896at2759"/>
<dbReference type="GeneID" id="18243537"/>
<accession>F4P5V2</accession>
<dbReference type="Proteomes" id="UP000007241">
    <property type="component" value="Unassembled WGS sequence"/>
</dbReference>
<feature type="compositionally biased region" description="Basic residues" evidence="2">
    <location>
        <begin position="19"/>
        <end position="28"/>
    </location>
</feature>
<evidence type="ECO:0000259" key="3">
    <source>
        <dbReference type="PROSITE" id="PS50157"/>
    </source>
</evidence>
<keyword evidence="1" id="KW-0862">Zinc</keyword>
<feature type="compositionally biased region" description="Polar residues" evidence="2">
    <location>
        <begin position="30"/>
        <end position="45"/>
    </location>
</feature>
<evidence type="ECO:0000313" key="4">
    <source>
        <dbReference type="EMBL" id="EGF79491.1"/>
    </source>
</evidence>
<dbReference type="AlphaFoldDB" id="F4P5V2"/>
<evidence type="ECO:0000256" key="2">
    <source>
        <dbReference type="SAM" id="MobiDB-lite"/>
    </source>
</evidence>
<keyword evidence="1" id="KW-0863">Zinc-finger</keyword>
<feature type="region of interest" description="Disordered" evidence="2">
    <location>
        <begin position="95"/>
        <end position="118"/>
    </location>
</feature>
<protein>
    <submittedName>
        <fullName evidence="4">Expressed protein</fullName>
    </submittedName>
</protein>
<name>F4P5V2_BATDJ</name>
<sequence>MGHLEWMPATTAMPQSVRKPGRRGRKPHSSLASTFGPQITSDSNPAVSGANSNASTSTAVSPSPSTPSMADTIAVRESSHAIQPPAAHMPLVPESACVPQGLSPPVTPPPSHLSDQSRVQSLDSSFHLTVMDNDVFAFYQDRPRSLSICTTASDVVDPTIVSPLMNSLPGAPMNSLSDHYAALSISLLKQKQISLGSQDAPTIRILKVDAEQSNPISTLPIAIGSTDESLSRSSSIAISAPSFRRRSRSILSTSPYPIHSPLAASLSIQPRSPKLSHLSSPQSLLAAPAGMVHKASVAASAPTQKTPYICVSCGKKYKHPNCLAKHKWEHTDYWKETSKLSISKHQQVQLLEAASVLIGFAVDPLQSSNSVDSKQTMEHGMGSPFATASNDDMDDETLDGDMDEASSSLDIDIEKLSDDGNDGLAAQALNIV</sequence>
<dbReference type="GO" id="GO:0008270">
    <property type="term" value="F:zinc ion binding"/>
    <property type="evidence" value="ECO:0007669"/>
    <property type="project" value="UniProtKB-KW"/>
</dbReference>
<organism evidence="4 5">
    <name type="scientific">Batrachochytrium dendrobatidis (strain JAM81 / FGSC 10211)</name>
    <name type="common">Frog chytrid fungus</name>
    <dbReference type="NCBI Taxonomy" id="684364"/>
    <lineage>
        <taxon>Eukaryota</taxon>
        <taxon>Fungi</taxon>
        <taxon>Fungi incertae sedis</taxon>
        <taxon>Chytridiomycota</taxon>
        <taxon>Chytridiomycota incertae sedis</taxon>
        <taxon>Chytridiomycetes</taxon>
        <taxon>Rhizophydiales</taxon>
        <taxon>Rhizophydiales incertae sedis</taxon>
        <taxon>Batrachochytrium</taxon>
    </lineage>
</organism>
<dbReference type="RefSeq" id="XP_006680176.1">
    <property type="nucleotide sequence ID" value="XM_006680113.1"/>
</dbReference>
<evidence type="ECO:0000256" key="1">
    <source>
        <dbReference type="PROSITE-ProRule" id="PRU00042"/>
    </source>
</evidence>
<dbReference type="EMBL" id="GL882886">
    <property type="protein sequence ID" value="EGF79491.1"/>
    <property type="molecule type" value="Genomic_DNA"/>
</dbReference>